<dbReference type="Proteomes" id="UP001140979">
    <property type="component" value="Unassembled WGS sequence"/>
</dbReference>
<dbReference type="AlphaFoldDB" id="A0A9X4EUL3"/>
<proteinExistence type="predicted"/>
<dbReference type="SUPFAM" id="SSF53335">
    <property type="entry name" value="S-adenosyl-L-methionine-dependent methyltransferases"/>
    <property type="match status" value="1"/>
</dbReference>
<dbReference type="GO" id="GO:0032259">
    <property type="term" value="P:methylation"/>
    <property type="evidence" value="ECO:0007669"/>
    <property type="project" value="UniProtKB-KW"/>
</dbReference>
<dbReference type="GO" id="GO:0008168">
    <property type="term" value="F:methyltransferase activity"/>
    <property type="evidence" value="ECO:0007669"/>
    <property type="project" value="UniProtKB-KW"/>
</dbReference>
<accession>A0A9X4EUL3</accession>
<feature type="domain" description="Methyltransferase" evidence="1">
    <location>
        <begin position="108"/>
        <end position="231"/>
    </location>
</feature>
<dbReference type="Pfam" id="PF13679">
    <property type="entry name" value="Methyltransf_32"/>
    <property type="match status" value="1"/>
</dbReference>
<name>A0A9X4EUL3_9VIBR</name>
<reference evidence="2" key="1">
    <citation type="submission" date="2022-02" db="EMBL/GenBank/DDBJ databases">
        <title>Emergence and expansion in Europe of a Vibrio aestuarianus clonal complex pathogenic for oysters.</title>
        <authorList>
            <person name="Mesnil A."/>
            <person name="Travers M.-A."/>
        </authorList>
    </citation>
    <scope>NUCLEOTIDE SEQUENCE</scope>
    <source>
        <strain evidence="2">19_064_11T1</strain>
    </source>
</reference>
<keyword evidence="2" id="KW-0808">Transferase</keyword>
<dbReference type="RefSeq" id="WP_261917947.1">
    <property type="nucleotide sequence ID" value="NZ_JAKNBA010000017.1"/>
</dbReference>
<dbReference type="InterPro" id="IPR029063">
    <property type="entry name" value="SAM-dependent_MTases_sf"/>
</dbReference>
<sequence length="399" mass="46012">MRTLFKQLDAFLIENQHFWRFEPFHQSIVPGSPWHSFNEPLGQWLSSLSFSQIEALKLSPNELVIHLSEFIEGLEQVHASLQLRPARRSHRLIRDSHLETGIPGRKLQQIRSMSAALLYQHQGTEWLEWCSGKGFLGRILAAQSKQKVTSFEYQMPLCEAGQTIADAFALPMQFIQGDAFQPEALCAFHPAQHAVALHACGDLHVRLLEYSVAKKLLAISFSPCCYHLIQAALYQAMSSEGQASSLALSQSELRIPLQETVTGGERVRRHRQQEMTYRLGFDLFLRLELGYQNYCPVPSIKKSQLADGFRNFCQWACTQKSIEFPADVDLKHYEEKGTDRFWQMERLSLVQQAFRRIIELWLVLDKAIYLQENGYKVTIEQFCEREITPRNILVHAFKK</sequence>
<dbReference type="PANTHER" id="PTHR13369">
    <property type="match status" value="1"/>
</dbReference>
<protein>
    <submittedName>
        <fullName evidence="2">SAM-dependent methyltransferase</fullName>
    </submittedName>
</protein>
<keyword evidence="2" id="KW-0489">Methyltransferase</keyword>
<dbReference type="Gene3D" id="3.40.50.150">
    <property type="entry name" value="Vaccinia Virus protein VP39"/>
    <property type="match status" value="1"/>
</dbReference>
<comment type="caution">
    <text evidence="2">The sequence shown here is derived from an EMBL/GenBank/DDBJ whole genome shotgun (WGS) entry which is preliminary data.</text>
</comment>
<dbReference type="EMBL" id="JAKNBA010000017">
    <property type="protein sequence ID" value="MDE1242677.1"/>
    <property type="molecule type" value="Genomic_DNA"/>
</dbReference>
<gene>
    <name evidence="2" type="ORF">L9W94_11070</name>
</gene>
<evidence type="ECO:0000313" key="2">
    <source>
        <dbReference type="EMBL" id="MDE1242677.1"/>
    </source>
</evidence>
<dbReference type="InterPro" id="IPR025714">
    <property type="entry name" value="Methyltranfer_dom"/>
</dbReference>
<evidence type="ECO:0000259" key="1">
    <source>
        <dbReference type="Pfam" id="PF13679"/>
    </source>
</evidence>
<dbReference type="PANTHER" id="PTHR13369:SF0">
    <property type="entry name" value="GLUTATHIONE S-TRANSFERASE C-TERMINAL DOMAIN-CONTAINING PROTEIN"/>
    <property type="match status" value="1"/>
</dbReference>
<evidence type="ECO:0000313" key="3">
    <source>
        <dbReference type="Proteomes" id="UP001140979"/>
    </source>
</evidence>
<organism evidence="2 3">
    <name type="scientific">Vibrio aestuarianus</name>
    <dbReference type="NCBI Taxonomy" id="28171"/>
    <lineage>
        <taxon>Bacteria</taxon>
        <taxon>Pseudomonadati</taxon>
        <taxon>Pseudomonadota</taxon>
        <taxon>Gammaproteobacteria</taxon>
        <taxon>Vibrionales</taxon>
        <taxon>Vibrionaceae</taxon>
        <taxon>Vibrio</taxon>
    </lineage>
</organism>